<dbReference type="VEuPathDB" id="FungiDB:AWRI3580_g2591"/>
<evidence type="ECO:0000256" key="3">
    <source>
        <dbReference type="ARBA" id="ARBA00013085"/>
    </source>
</evidence>
<evidence type="ECO:0000259" key="9">
    <source>
        <dbReference type="Pfam" id="PF02811"/>
    </source>
</evidence>
<dbReference type="GO" id="GO:0005737">
    <property type="term" value="C:cytoplasm"/>
    <property type="evidence" value="ECO:0007669"/>
    <property type="project" value="TreeGrafter"/>
</dbReference>
<dbReference type="NCBIfam" id="TIGR01856">
    <property type="entry name" value="hisJ_fam"/>
    <property type="match status" value="1"/>
</dbReference>
<evidence type="ECO:0000256" key="4">
    <source>
        <dbReference type="ARBA" id="ARBA00022605"/>
    </source>
</evidence>
<evidence type="ECO:0000256" key="2">
    <source>
        <dbReference type="ARBA" id="ARBA00009152"/>
    </source>
</evidence>
<sequence length="347" mass="40213">MPFSHHSHSKTFISHGSGPLDEVITNVLKKKFHTFCFTEHMPRLSSKYLYPEEIADKQDTSFLKNQFEAYLKTVLDVKANEKNLGTNFIIGTECECIDTKHIKYAKEMFDSIYKGKLQFLLGSVHHVNSLDIDYDIETYDKSILASSNSFLQFLKTYFGLQYEMLTTLNPKIIGHFDLPSLFLNQTDLVINKTTGKIIDDYMESKKDYAIRIKDYSIDDFVFDIYKEELLPLVEKNFKYIIENNLALEINTSGLRKGLKYPYPSIGLAKHFKNLGGKFVLSDDSHGLNQLATNYKKCKDEYINGELKLDTVYYLAEVEEQSLEDGLPKVDFKSMTIEEFNNQQFWNL</sequence>
<dbReference type="PANTHER" id="PTHR21039:SF0">
    <property type="entry name" value="HISTIDINOL-PHOSPHATASE"/>
    <property type="match status" value="1"/>
</dbReference>
<evidence type="ECO:0000256" key="6">
    <source>
        <dbReference type="ARBA" id="ARBA00023102"/>
    </source>
</evidence>
<accession>A0A1E5RJ80</accession>
<evidence type="ECO:0000313" key="11">
    <source>
        <dbReference type="Proteomes" id="UP000095358"/>
    </source>
</evidence>
<evidence type="ECO:0000256" key="7">
    <source>
        <dbReference type="ARBA" id="ARBA00049158"/>
    </source>
</evidence>
<dbReference type="Proteomes" id="UP000095358">
    <property type="component" value="Unassembled WGS sequence"/>
</dbReference>
<protein>
    <recommendedName>
        <fullName evidence="3 8">Histidinol-phosphatase</fullName>
        <shortName evidence="8">HolPase</shortName>
        <ecNumber evidence="3 8">3.1.3.15</ecNumber>
    </recommendedName>
</protein>
<keyword evidence="4 8" id="KW-0028">Amino-acid biosynthesis</keyword>
<keyword evidence="11" id="KW-1185">Reference proteome</keyword>
<dbReference type="UniPathway" id="UPA00031">
    <property type="reaction ID" value="UER00013"/>
</dbReference>
<dbReference type="OrthoDB" id="5957391at2759"/>
<keyword evidence="6 8" id="KW-0368">Histidine biosynthesis</keyword>
<dbReference type="STRING" id="29833.A0A1E5RJ80"/>
<evidence type="ECO:0000256" key="8">
    <source>
        <dbReference type="RuleBase" id="RU366003"/>
    </source>
</evidence>
<dbReference type="SUPFAM" id="SSF89550">
    <property type="entry name" value="PHP domain-like"/>
    <property type="match status" value="1"/>
</dbReference>
<comment type="pathway">
    <text evidence="1 8">Amino-acid biosynthesis; L-histidine biosynthesis; L-histidine from 5-phospho-alpha-D-ribose 1-diphosphate: step 8/9.</text>
</comment>
<evidence type="ECO:0000256" key="5">
    <source>
        <dbReference type="ARBA" id="ARBA00022801"/>
    </source>
</evidence>
<dbReference type="InterPro" id="IPR016195">
    <property type="entry name" value="Pol/histidinol_Pase-like"/>
</dbReference>
<evidence type="ECO:0000256" key="1">
    <source>
        <dbReference type="ARBA" id="ARBA00004970"/>
    </source>
</evidence>
<dbReference type="InterPro" id="IPR010140">
    <property type="entry name" value="Histidinol_P_phosphatase_HisJ"/>
</dbReference>
<dbReference type="Pfam" id="PF02811">
    <property type="entry name" value="PHP"/>
    <property type="match status" value="1"/>
</dbReference>
<organism evidence="10 11">
    <name type="scientific">Hanseniaspora uvarum</name>
    <name type="common">Yeast</name>
    <name type="synonym">Kloeckera apiculata</name>
    <dbReference type="NCBI Taxonomy" id="29833"/>
    <lineage>
        <taxon>Eukaryota</taxon>
        <taxon>Fungi</taxon>
        <taxon>Dikarya</taxon>
        <taxon>Ascomycota</taxon>
        <taxon>Saccharomycotina</taxon>
        <taxon>Saccharomycetes</taxon>
        <taxon>Saccharomycodales</taxon>
        <taxon>Saccharomycodaceae</taxon>
        <taxon>Hanseniaspora</taxon>
    </lineage>
</organism>
<keyword evidence="5 8" id="KW-0378">Hydrolase</keyword>
<dbReference type="InterPro" id="IPR004013">
    <property type="entry name" value="PHP_dom"/>
</dbReference>
<dbReference type="EMBL" id="LPNN01000005">
    <property type="protein sequence ID" value="OEJ86936.1"/>
    <property type="molecule type" value="Genomic_DNA"/>
</dbReference>
<name>A0A1E5RJ80_HANUV</name>
<evidence type="ECO:0000313" key="10">
    <source>
        <dbReference type="EMBL" id="OEJ86936.1"/>
    </source>
</evidence>
<dbReference type="AlphaFoldDB" id="A0A1E5RJ80"/>
<gene>
    <name evidence="10" type="ORF">AWRI3580_g2591</name>
</gene>
<dbReference type="Gene3D" id="3.20.20.140">
    <property type="entry name" value="Metal-dependent hydrolases"/>
    <property type="match status" value="1"/>
</dbReference>
<reference evidence="11" key="1">
    <citation type="journal article" date="2016" name="Genome Announc.">
        <title>Genome sequences of three species of Hanseniaspora isolated from spontaneous wine fermentations.</title>
        <authorList>
            <person name="Sternes P.R."/>
            <person name="Lee D."/>
            <person name="Kutyna D.R."/>
            <person name="Borneman A.R."/>
        </authorList>
    </citation>
    <scope>NUCLEOTIDE SEQUENCE [LARGE SCALE GENOMIC DNA]</scope>
    <source>
        <strain evidence="11">AWRI3580</strain>
    </source>
</reference>
<proteinExistence type="inferred from homology"/>
<dbReference type="GO" id="GO:0000105">
    <property type="term" value="P:L-histidine biosynthetic process"/>
    <property type="evidence" value="ECO:0007669"/>
    <property type="project" value="UniProtKB-UniRule"/>
</dbReference>
<dbReference type="GO" id="GO:0004401">
    <property type="term" value="F:histidinol-phosphatase activity"/>
    <property type="evidence" value="ECO:0007669"/>
    <property type="project" value="UniProtKB-UniRule"/>
</dbReference>
<comment type="caution">
    <text evidence="10">The sequence shown here is derived from an EMBL/GenBank/DDBJ whole genome shotgun (WGS) entry which is preliminary data.</text>
</comment>
<feature type="domain" description="PHP" evidence="9">
    <location>
        <begin position="5"/>
        <end position="252"/>
    </location>
</feature>
<comment type="catalytic activity">
    <reaction evidence="7 8">
        <text>L-histidinol phosphate + H2O = L-histidinol + phosphate</text>
        <dbReference type="Rhea" id="RHEA:14465"/>
        <dbReference type="ChEBI" id="CHEBI:15377"/>
        <dbReference type="ChEBI" id="CHEBI:43474"/>
        <dbReference type="ChEBI" id="CHEBI:57699"/>
        <dbReference type="ChEBI" id="CHEBI:57980"/>
        <dbReference type="EC" id="3.1.3.15"/>
    </reaction>
</comment>
<dbReference type="EC" id="3.1.3.15" evidence="3 8"/>
<comment type="similarity">
    <text evidence="2 8">Belongs to the PHP hydrolase family. HisK subfamily.</text>
</comment>
<dbReference type="PANTHER" id="PTHR21039">
    <property type="entry name" value="HISTIDINOL PHOSPHATASE-RELATED"/>
    <property type="match status" value="1"/>
</dbReference>